<name>A0A0C9ZU55_9AGAM</name>
<dbReference type="EMBL" id="KN833729">
    <property type="protein sequence ID" value="KIK23208.1"/>
    <property type="molecule type" value="Genomic_DNA"/>
</dbReference>
<accession>A0A0C9ZU55</accession>
<evidence type="ECO:0000256" key="1">
    <source>
        <dbReference type="SAM" id="MobiDB-lite"/>
    </source>
</evidence>
<keyword evidence="3" id="KW-1185">Reference proteome</keyword>
<gene>
    <name evidence="2" type="ORF">PISMIDRAFT_11098</name>
</gene>
<dbReference type="Proteomes" id="UP000054018">
    <property type="component" value="Unassembled WGS sequence"/>
</dbReference>
<dbReference type="AlphaFoldDB" id="A0A0C9ZU55"/>
<protein>
    <submittedName>
        <fullName evidence="2">Uncharacterized protein</fullName>
    </submittedName>
</protein>
<sequence length="156" mass="17888">MVEKPVKVQDIDRKAMRHERLIEEWRESAMVHIRDIPDDLPIPQPETPPSIKLEGEWTEDPSFDVKLTSSIKNSYNRMTNGQGFPTEEPWLTVYDPGGILQWPTAHNEQAKEDQEVSNGGGENIEPHHVETEWIPMMGALLEGEQTRSMSSNEMRP</sequence>
<organism evidence="2 3">
    <name type="scientific">Pisolithus microcarpus 441</name>
    <dbReference type="NCBI Taxonomy" id="765257"/>
    <lineage>
        <taxon>Eukaryota</taxon>
        <taxon>Fungi</taxon>
        <taxon>Dikarya</taxon>
        <taxon>Basidiomycota</taxon>
        <taxon>Agaricomycotina</taxon>
        <taxon>Agaricomycetes</taxon>
        <taxon>Agaricomycetidae</taxon>
        <taxon>Boletales</taxon>
        <taxon>Sclerodermatineae</taxon>
        <taxon>Pisolithaceae</taxon>
        <taxon>Pisolithus</taxon>
    </lineage>
</organism>
<feature type="region of interest" description="Disordered" evidence="1">
    <location>
        <begin position="38"/>
        <end position="58"/>
    </location>
</feature>
<evidence type="ECO:0000313" key="2">
    <source>
        <dbReference type="EMBL" id="KIK23208.1"/>
    </source>
</evidence>
<reference evidence="2 3" key="1">
    <citation type="submission" date="2014-04" db="EMBL/GenBank/DDBJ databases">
        <authorList>
            <consortium name="DOE Joint Genome Institute"/>
            <person name="Kuo A."/>
            <person name="Kohler A."/>
            <person name="Costa M.D."/>
            <person name="Nagy L.G."/>
            <person name="Floudas D."/>
            <person name="Copeland A."/>
            <person name="Barry K.W."/>
            <person name="Cichocki N."/>
            <person name="Veneault-Fourrey C."/>
            <person name="LaButti K."/>
            <person name="Lindquist E.A."/>
            <person name="Lipzen A."/>
            <person name="Lundell T."/>
            <person name="Morin E."/>
            <person name="Murat C."/>
            <person name="Sun H."/>
            <person name="Tunlid A."/>
            <person name="Henrissat B."/>
            <person name="Grigoriev I.V."/>
            <person name="Hibbett D.S."/>
            <person name="Martin F."/>
            <person name="Nordberg H.P."/>
            <person name="Cantor M.N."/>
            <person name="Hua S.X."/>
        </authorList>
    </citation>
    <scope>NUCLEOTIDE SEQUENCE [LARGE SCALE GENOMIC DNA]</scope>
    <source>
        <strain evidence="2 3">441</strain>
    </source>
</reference>
<dbReference type="HOGENOM" id="CLU_1687378_0_0_1"/>
<evidence type="ECO:0000313" key="3">
    <source>
        <dbReference type="Proteomes" id="UP000054018"/>
    </source>
</evidence>
<proteinExistence type="predicted"/>
<reference evidence="3" key="2">
    <citation type="submission" date="2015-01" db="EMBL/GenBank/DDBJ databases">
        <title>Evolutionary Origins and Diversification of the Mycorrhizal Mutualists.</title>
        <authorList>
            <consortium name="DOE Joint Genome Institute"/>
            <consortium name="Mycorrhizal Genomics Consortium"/>
            <person name="Kohler A."/>
            <person name="Kuo A."/>
            <person name="Nagy L.G."/>
            <person name="Floudas D."/>
            <person name="Copeland A."/>
            <person name="Barry K.W."/>
            <person name="Cichocki N."/>
            <person name="Veneault-Fourrey C."/>
            <person name="LaButti K."/>
            <person name="Lindquist E.A."/>
            <person name="Lipzen A."/>
            <person name="Lundell T."/>
            <person name="Morin E."/>
            <person name="Murat C."/>
            <person name="Riley R."/>
            <person name="Ohm R."/>
            <person name="Sun H."/>
            <person name="Tunlid A."/>
            <person name="Henrissat B."/>
            <person name="Grigoriev I.V."/>
            <person name="Hibbett D.S."/>
            <person name="Martin F."/>
        </authorList>
    </citation>
    <scope>NUCLEOTIDE SEQUENCE [LARGE SCALE GENOMIC DNA]</scope>
    <source>
        <strain evidence="3">441</strain>
    </source>
</reference>